<proteinExistence type="inferred from homology"/>
<keyword evidence="11 12" id="KW-0472">Membrane</keyword>
<dbReference type="GO" id="GO:0016020">
    <property type="term" value="C:membrane"/>
    <property type="evidence" value="ECO:0007669"/>
    <property type="project" value="UniProtKB-SubCell"/>
</dbReference>
<reference evidence="14 15" key="1">
    <citation type="submission" date="2020-04" db="EMBL/GenBank/DDBJ databases">
        <authorList>
            <person name="Laetsch R D."/>
            <person name="Stevens L."/>
            <person name="Kumar S."/>
            <person name="Blaxter L. M."/>
        </authorList>
    </citation>
    <scope>NUCLEOTIDE SEQUENCE [LARGE SCALE GENOMIC DNA]</scope>
</reference>
<dbReference type="PANTHER" id="PTHR23033">
    <property type="entry name" value="BETA1,3-GALACTOSYLTRANSFERASE"/>
    <property type="match status" value="1"/>
</dbReference>
<keyword evidence="8" id="KW-0547">Nucleotide-binding</keyword>
<evidence type="ECO:0000256" key="3">
    <source>
        <dbReference type="ARBA" id="ARBA00006462"/>
    </source>
</evidence>
<dbReference type="Gene3D" id="3.90.550.50">
    <property type="match status" value="1"/>
</dbReference>
<keyword evidence="15" id="KW-1185">Reference proteome</keyword>
<keyword evidence="10 12" id="KW-1133">Transmembrane helix</keyword>
<name>A0A8S1E5K8_9PELO</name>
<dbReference type="GO" id="GO:0016263">
    <property type="term" value="F:glycoprotein-N-acetylgalactosamine 3-beta-galactosyltransferase activity"/>
    <property type="evidence" value="ECO:0007669"/>
    <property type="project" value="UniProtKB-EC"/>
</dbReference>
<dbReference type="InterPro" id="IPR026050">
    <property type="entry name" value="C1GALT1/C1GALT1_chp1"/>
</dbReference>
<evidence type="ECO:0000256" key="2">
    <source>
        <dbReference type="ARBA" id="ARBA00004922"/>
    </source>
</evidence>
<sequence length="328" mass="38607">MQFSSTSRKFDQLAIFILFLLLIIILYLNSLNICRTITLIPTELYSQDPNDFIVGFEAFKYFPRTHVQKLSEGIVHSSGTQNLPNNGSLFCFVETAINNYNHRVPAIWATWLPRCPNGRFFTPTELRNKSIPYSTVFRNFDDSYEDLFRKTLFAFYYTYTQISSDFDWYLKADDNTYVIVERLQKFLMKFDRDEPHFLGFRMKPFLKHGYNAGGAGYVLSNRAVKMFVEKLYNDTTNCPFDCAEDRGISRCLASIGIYPGDTRDDNGMERFNTFMPFKLDENDEAMDYFYYNHTSNFWLSNDWISLHQLSPDSIRLVDEMIRRNMTDQ</sequence>
<evidence type="ECO:0000256" key="10">
    <source>
        <dbReference type="ARBA" id="ARBA00022989"/>
    </source>
</evidence>
<protein>
    <recommendedName>
        <fullName evidence="4">N-acetylgalactosaminide beta-1,3-galactosyltransferase</fullName>
        <ecNumber evidence="4">2.4.1.122</ecNumber>
    </recommendedName>
</protein>
<comment type="pathway">
    <text evidence="2">Protein modification; protein glycosylation.</text>
</comment>
<gene>
    <name evidence="14" type="ORF">CBOVIS_LOCUS268</name>
</gene>
<evidence type="ECO:0000313" key="15">
    <source>
        <dbReference type="Proteomes" id="UP000494206"/>
    </source>
</evidence>
<comment type="subcellular location">
    <subcellularLocation>
        <location evidence="1">Membrane</location>
        <topology evidence="1">Single-pass type II membrane protein</topology>
    </subcellularLocation>
</comment>
<evidence type="ECO:0000256" key="7">
    <source>
        <dbReference type="ARBA" id="ARBA00022692"/>
    </source>
</evidence>
<dbReference type="InterPro" id="IPR003378">
    <property type="entry name" value="Fringe-like_glycosylTrfase"/>
</dbReference>
<evidence type="ECO:0000256" key="11">
    <source>
        <dbReference type="ARBA" id="ARBA00023136"/>
    </source>
</evidence>
<organism evidence="14 15">
    <name type="scientific">Caenorhabditis bovis</name>
    <dbReference type="NCBI Taxonomy" id="2654633"/>
    <lineage>
        <taxon>Eukaryota</taxon>
        <taxon>Metazoa</taxon>
        <taxon>Ecdysozoa</taxon>
        <taxon>Nematoda</taxon>
        <taxon>Chromadorea</taxon>
        <taxon>Rhabditida</taxon>
        <taxon>Rhabditina</taxon>
        <taxon>Rhabditomorpha</taxon>
        <taxon>Rhabditoidea</taxon>
        <taxon>Rhabditidae</taxon>
        <taxon>Peloderinae</taxon>
        <taxon>Caenorhabditis</taxon>
    </lineage>
</organism>
<keyword evidence="6" id="KW-0808">Transferase</keyword>
<evidence type="ECO:0000256" key="12">
    <source>
        <dbReference type="SAM" id="Phobius"/>
    </source>
</evidence>
<dbReference type="EMBL" id="CADEPM010000001">
    <property type="protein sequence ID" value="CAB3396755.1"/>
    <property type="molecule type" value="Genomic_DNA"/>
</dbReference>
<dbReference type="GO" id="GO:0000166">
    <property type="term" value="F:nucleotide binding"/>
    <property type="evidence" value="ECO:0007669"/>
    <property type="project" value="UniProtKB-KW"/>
</dbReference>
<comment type="similarity">
    <text evidence="3">Belongs to the glycosyltransferase 31 family. Beta3-Gal-T subfamily.</text>
</comment>
<dbReference type="OrthoDB" id="414175at2759"/>
<evidence type="ECO:0000256" key="8">
    <source>
        <dbReference type="ARBA" id="ARBA00022741"/>
    </source>
</evidence>
<accession>A0A8S1E5K8</accession>
<dbReference type="AlphaFoldDB" id="A0A8S1E5K8"/>
<evidence type="ECO:0000256" key="5">
    <source>
        <dbReference type="ARBA" id="ARBA00022676"/>
    </source>
</evidence>
<evidence type="ECO:0000313" key="14">
    <source>
        <dbReference type="EMBL" id="CAB3396755.1"/>
    </source>
</evidence>
<evidence type="ECO:0000259" key="13">
    <source>
        <dbReference type="Pfam" id="PF02434"/>
    </source>
</evidence>
<dbReference type="Proteomes" id="UP000494206">
    <property type="component" value="Unassembled WGS sequence"/>
</dbReference>
<evidence type="ECO:0000256" key="9">
    <source>
        <dbReference type="ARBA" id="ARBA00022968"/>
    </source>
</evidence>
<dbReference type="EC" id="2.4.1.122" evidence="4"/>
<evidence type="ECO:0000256" key="1">
    <source>
        <dbReference type="ARBA" id="ARBA00004606"/>
    </source>
</evidence>
<evidence type="ECO:0000256" key="4">
    <source>
        <dbReference type="ARBA" id="ARBA00012557"/>
    </source>
</evidence>
<keyword evidence="5" id="KW-0328">Glycosyltransferase</keyword>
<dbReference type="Pfam" id="PF02434">
    <property type="entry name" value="Fringe"/>
    <property type="match status" value="1"/>
</dbReference>
<keyword evidence="7 12" id="KW-0812">Transmembrane</keyword>
<feature type="domain" description="Fringe-like glycosyltransferase" evidence="13">
    <location>
        <begin position="88"/>
        <end position="227"/>
    </location>
</feature>
<dbReference type="PANTHER" id="PTHR23033:SF15">
    <property type="entry name" value="GLYCOPROTEIN-N-ACETYLGALACTOSAMINE 3-BETA-GALACTOSYLTRANSFERASE 1-RELATED"/>
    <property type="match status" value="1"/>
</dbReference>
<feature type="transmembrane region" description="Helical" evidence="12">
    <location>
        <begin position="12"/>
        <end position="31"/>
    </location>
</feature>
<comment type="caution">
    <text evidence="14">The sequence shown here is derived from an EMBL/GenBank/DDBJ whole genome shotgun (WGS) entry which is preliminary data.</text>
</comment>
<keyword evidence="9" id="KW-0735">Signal-anchor</keyword>
<evidence type="ECO:0000256" key="6">
    <source>
        <dbReference type="ARBA" id="ARBA00022679"/>
    </source>
</evidence>